<keyword evidence="7" id="KW-0288">FMN</keyword>
<keyword evidence="10" id="KW-0547">Nucleotide-binding</keyword>
<evidence type="ECO:0000256" key="5">
    <source>
        <dbReference type="ARBA" id="ARBA00022606"/>
    </source>
</evidence>
<dbReference type="EMBL" id="CADCVY010000031">
    <property type="protein sequence ID" value="CAA9495128.1"/>
    <property type="molecule type" value="Genomic_DNA"/>
</dbReference>
<keyword evidence="5" id="KW-0716">Sensory transduction</keyword>
<keyword evidence="8" id="KW-0808">Transferase</keyword>
<keyword evidence="12" id="KW-0067">ATP-binding</keyword>
<reference evidence="17" key="1">
    <citation type="submission" date="2020-02" db="EMBL/GenBank/DDBJ databases">
        <authorList>
            <person name="Meier V. D."/>
        </authorList>
    </citation>
    <scope>NUCLEOTIDE SEQUENCE</scope>
    <source>
        <strain evidence="17">AVDCRST_MAG44</strain>
    </source>
</reference>
<dbReference type="NCBIfam" id="TIGR00229">
    <property type="entry name" value="sensory_box"/>
    <property type="match status" value="1"/>
</dbReference>
<sequence>MTTENLAEPKALQVGDAQFRSVADAMPQIVWSTLPDGFHDYFNRVWYEFTGVPEGSTDGEGWSGMFHPDDQEEAWARWRHSLATGEPYEIEYRLRHRSGEYRWTLGRANPLRDADGKILRWIGTCTDIHDAKGQAEQNEVLSRELSHRIKNIFAVIGGLIGLSSRLHPEAKAFASDLRERIAALGRAHECARPHSDESRLTVGDSTLHGLLGEILRPYREAGTDRIELAGDDVPIDDRGATPLALIFHELATNSAKYGALAAPSGRIALNSRRDDGGLRVDWVESGSNASGDAPEHQGFGSKLVEISVQQLGGTITRDWRASGLEVVLTVLPERLHR</sequence>
<dbReference type="Gene3D" id="3.30.450.20">
    <property type="entry name" value="PAS domain"/>
    <property type="match status" value="1"/>
</dbReference>
<dbReference type="PANTHER" id="PTHR41523:SF8">
    <property type="entry name" value="ETHYLENE RESPONSE SENSOR PROTEIN"/>
    <property type="match status" value="1"/>
</dbReference>
<dbReference type="InterPro" id="IPR011102">
    <property type="entry name" value="Sig_transdc_His_kinase_HWE"/>
</dbReference>
<evidence type="ECO:0000313" key="17">
    <source>
        <dbReference type="EMBL" id="CAA9495128.1"/>
    </source>
</evidence>
<dbReference type="SUPFAM" id="SSF55785">
    <property type="entry name" value="PYP-like sensor domain (PAS domain)"/>
    <property type="match status" value="1"/>
</dbReference>
<dbReference type="GO" id="GO:0005524">
    <property type="term" value="F:ATP binding"/>
    <property type="evidence" value="ECO:0007669"/>
    <property type="project" value="UniProtKB-KW"/>
</dbReference>
<evidence type="ECO:0000256" key="2">
    <source>
        <dbReference type="ARBA" id="ARBA00012438"/>
    </source>
</evidence>
<dbReference type="InterPro" id="IPR001610">
    <property type="entry name" value="PAC"/>
</dbReference>
<dbReference type="Gene3D" id="3.30.565.10">
    <property type="entry name" value="Histidine kinase-like ATPase, C-terminal domain"/>
    <property type="match status" value="1"/>
</dbReference>
<keyword evidence="15" id="KW-0675">Receptor</keyword>
<proteinExistence type="predicted"/>
<keyword evidence="6" id="KW-0285">Flavoprotein</keyword>
<dbReference type="CDD" id="cd00130">
    <property type="entry name" value="PAS"/>
    <property type="match status" value="1"/>
</dbReference>
<name>A0A6J4SJK8_9SPHN</name>
<dbReference type="InterPro" id="IPR000700">
    <property type="entry name" value="PAS-assoc_C"/>
</dbReference>
<gene>
    <name evidence="17" type="ORF">AVDCRST_MAG44-434</name>
</gene>
<dbReference type="EC" id="2.7.13.3" evidence="2"/>
<dbReference type="GO" id="GO:0009881">
    <property type="term" value="F:photoreceptor activity"/>
    <property type="evidence" value="ECO:0007669"/>
    <property type="project" value="UniProtKB-KW"/>
</dbReference>
<evidence type="ECO:0000256" key="12">
    <source>
        <dbReference type="ARBA" id="ARBA00022840"/>
    </source>
</evidence>
<dbReference type="PROSITE" id="PS50113">
    <property type="entry name" value="PAC"/>
    <property type="match status" value="1"/>
</dbReference>
<dbReference type="PANTHER" id="PTHR41523">
    <property type="entry name" value="TWO-COMPONENT SYSTEM SENSOR PROTEIN"/>
    <property type="match status" value="1"/>
</dbReference>
<protein>
    <recommendedName>
        <fullName evidence="2">histidine kinase</fullName>
        <ecNumber evidence="2">2.7.13.3</ecNumber>
    </recommendedName>
</protein>
<dbReference type="InterPro" id="IPR035965">
    <property type="entry name" value="PAS-like_dom_sf"/>
</dbReference>
<dbReference type="InterPro" id="IPR036890">
    <property type="entry name" value="HATPase_C_sf"/>
</dbReference>
<keyword evidence="13" id="KW-0157">Chromophore</keyword>
<keyword evidence="11 17" id="KW-0418">Kinase</keyword>
<evidence type="ECO:0000256" key="7">
    <source>
        <dbReference type="ARBA" id="ARBA00022643"/>
    </source>
</evidence>
<keyword evidence="4" id="KW-0597">Phosphoprotein</keyword>
<evidence type="ECO:0000256" key="15">
    <source>
        <dbReference type="ARBA" id="ARBA00023170"/>
    </source>
</evidence>
<evidence type="ECO:0000256" key="14">
    <source>
        <dbReference type="ARBA" id="ARBA00023026"/>
    </source>
</evidence>
<keyword evidence="9" id="KW-0677">Repeat</keyword>
<evidence type="ECO:0000256" key="8">
    <source>
        <dbReference type="ARBA" id="ARBA00022679"/>
    </source>
</evidence>
<dbReference type="GO" id="GO:0004673">
    <property type="term" value="F:protein histidine kinase activity"/>
    <property type="evidence" value="ECO:0007669"/>
    <property type="project" value="UniProtKB-EC"/>
</dbReference>
<dbReference type="SMART" id="SM00911">
    <property type="entry name" value="HWE_HK"/>
    <property type="match status" value="1"/>
</dbReference>
<dbReference type="Pfam" id="PF08447">
    <property type="entry name" value="PAS_3"/>
    <property type="match status" value="1"/>
</dbReference>
<dbReference type="FunFam" id="3.30.450.20:FF:000099">
    <property type="entry name" value="Sensory box sensor histidine kinase"/>
    <property type="match status" value="1"/>
</dbReference>
<dbReference type="InterPro" id="IPR013655">
    <property type="entry name" value="PAS_fold_3"/>
</dbReference>
<organism evidence="17">
    <name type="scientific">uncultured Sphingomonas sp</name>
    <dbReference type="NCBI Taxonomy" id="158754"/>
    <lineage>
        <taxon>Bacteria</taxon>
        <taxon>Pseudomonadati</taxon>
        <taxon>Pseudomonadota</taxon>
        <taxon>Alphaproteobacteria</taxon>
        <taxon>Sphingomonadales</taxon>
        <taxon>Sphingomonadaceae</taxon>
        <taxon>Sphingomonas</taxon>
        <taxon>environmental samples</taxon>
    </lineage>
</organism>
<keyword evidence="14" id="KW-0843">Virulence</keyword>
<evidence type="ECO:0000256" key="3">
    <source>
        <dbReference type="ARBA" id="ARBA00022543"/>
    </source>
</evidence>
<dbReference type="InterPro" id="IPR000014">
    <property type="entry name" value="PAS"/>
</dbReference>
<accession>A0A6J4SJK8</accession>
<evidence type="ECO:0000256" key="13">
    <source>
        <dbReference type="ARBA" id="ARBA00022991"/>
    </source>
</evidence>
<evidence type="ECO:0000256" key="9">
    <source>
        <dbReference type="ARBA" id="ARBA00022737"/>
    </source>
</evidence>
<evidence type="ECO:0000259" key="16">
    <source>
        <dbReference type="PROSITE" id="PS50113"/>
    </source>
</evidence>
<comment type="catalytic activity">
    <reaction evidence="1">
        <text>ATP + protein L-histidine = ADP + protein N-phospho-L-histidine.</text>
        <dbReference type="EC" id="2.7.13.3"/>
    </reaction>
</comment>
<evidence type="ECO:0000256" key="1">
    <source>
        <dbReference type="ARBA" id="ARBA00000085"/>
    </source>
</evidence>
<dbReference type="SUPFAM" id="SSF55874">
    <property type="entry name" value="ATPase domain of HSP90 chaperone/DNA topoisomerase II/histidine kinase"/>
    <property type="match status" value="1"/>
</dbReference>
<dbReference type="Pfam" id="PF07536">
    <property type="entry name" value="HWE_HK"/>
    <property type="match status" value="1"/>
</dbReference>
<evidence type="ECO:0000256" key="4">
    <source>
        <dbReference type="ARBA" id="ARBA00022553"/>
    </source>
</evidence>
<evidence type="ECO:0000256" key="6">
    <source>
        <dbReference type="ARBA" id="ARBA00022630"/>
    </source>
</evidence>
<evidence type="ECO:0000256" key="11">
    <source>
        <dbReference type="ARBA" id="ARBA00022777"/>
    </source>
</evidence>
<keyword evidence="3" id="KW-0600">Photoreceptor protein</keyword>
<dbReference type="SMART" id="SM00086">
    <property type="entry name" value="PAC"/>
    <property type="match status" value="1"/>
</dbReference>
<feature type="domain" description="PAC" evidence="16">
    <location>
        <begin position="88"/>
        <end position="140"/>
    </location>
</feature>
<evidence type="ECO:0000256" key="10">
    <source>
        <dbReference type="ARBA" id="ARBA00022741"/>
    </source>
</evidence>
<dbReference type="AlphaFoldDB" id="A0A6J4SJK8"/>